<dbReference type="EMBL" id="MU003767">
    <property type="protein sequence ID" value="KAF2725423.1"/>
    <property type="molecule type" value="Genomic_DNA"/>
</dbReference>
<accession>A0A9P4QH24</accession>
<evidence type="ECO:0000256" key="1">
    <source>
        <dbReference type="RuleBase" id="RU365061"/>
    </source>
</evidence>
<keyword evidence="1" id="KW-0779">Telomere</keyword>
<comment type="function">
    <text evidence="1">Telomerase is a ribonucleoprotein enzyme essential for the replication of chromosome termini in most eukaryotes. It elongates telomeres. It is a reverse transcriptase that adds simple sequence repeats to chromosome ends by copying a template sequence within the RNA component of the enzyme.</text>
</comment>
<protein>
    <recommendedName>
        <fullName evidence="1">Telomerase reverse transcriptase</fullName>
        <ecNumber evidence="1">2.7.7.49</ecNumber>
    </recommendedName>
    <alternativeName>
        <fullName evidence="1">Telomerase catalytic subunit</fullName>
    </alternativeName>
</protein>
<proteinExistence type="inferred from homology"/>
<keyword evidence="1" id="KW-0479">Metal-binding</keyword>
<comment type="subcellular location">
    <subcellularLocation>
        <location evidence="1">Nucleus</location>
    </subcellularLocation>
    <subcellularLocation>
        <location evidence="1">Chromosome</location>
        <location evidence="1">Telomere</location>
    </subcellularLocation>
</comment>
<gene>
    <name evidence="3" type="ORF">K431DRAFT_215597</name>
</gene>
<keyword evidence="4" id="KW-1185">Reference proteome</keyword>
<reference evidence="3" key="1">
    <citation type="journal article" date="2020" name="Stud. Mycol.">
        <title>101 Dothideomycetes genomes: a test case for predicting lifestyles and emergence of pathogens.</title>
        <authorList>
            <person name="Haridas S."/>
            <person name="Albert R."/>
            <person name="Binder M."/>
            <person name="Bloem J."/>
            <person name="Labutti K."/>
            <person name="Salamov A."/>
            <person name="Andreopoulos B."/>
            <person name="Baker S."/>
            <person name="Barry K."/>
            <person name="Bills G."/>
            <person name="Bluhm B."/>
            <person name="Cannon C."/>
            <person name="Castanera R."/>
            <person name="Culley D."/>
            <person name="Daum C."/>
            <person name="Ezra D."/>
            <person name="Gonzalez J."/>
            <person name="Henrissat B."/>
            <person name="Kuo A."/>
            <person name="Liang C."/>
            <person name="Lipzen A."/>
            <person name="Lutzoni F."/>
            <person name="Magnuson J."/>
            <person name="Mondo S."/>
            <person name="Nolan M."/>
            <person name="Ohm R."/>
            <person name="Pangilinan J."/>
            <person name="Park H.-J."/>
            <person name="Ramirez L."/>
            <person name="Alfaro M."/>
            <person name="Sun H."/>
            <person name="Tritt A."/>
            <person name="Yoshinaga Y."/>
            <person name="Zwiers L.-H."/>
            <person name="Turgeon B."/>
            <person name="Goodwin S."/>
            <person name="Spatafora J."/>
            <person name="Crous P."/>
            <person name="Grigoriev I."/>
        </authorList>
    </citation>
    <scope>NUCLEOTIDE SEQUENCE</scope>
    <source>
        <strain evidence="3">CBS 116435</strain>
    </source>
</reference>
<feature type="region of interest" description="Disordered" evidence="2">
    <location>
        <begin position="1"/>
        <end position="22"/>
    </location>
</feature>
<dbReference type="PANTHER" id="PTHR12066:SF0">
    <property type="entry name" value="TELOMERASE REVERSE TRANSCRIPTASE"/>
    <property type="match status" value="1"/>
</dbReference>
<keyword evidence="1" id="KW-0460">Magnesium</keyword>
<dbReference type="GO" id="GO:0046872">
    <property type="term" value="F:metal ion binding"/>
    <property type="evidence" value="ECO:0007669"/>
    <property type="project" value="UniProtKB-KW"/>
</dbReference>
<organism evidence="3 4">
    <name type="scientific">Polychaeton citri CBS 116435</name>
    <dbReference type="NCBI Taxonomy" id="1314669"/>
    <lineage>
        <taxon>Eukaryota</taxon>
        <taxon>Fungi</taxon>
        <taxon>Dikarya</taxon>
        <taxon>Ascomycota</taxon>
        <taxon>Pezizomycotina</taxon>
        <taxon>Dothideomycetes</taxon>
        <taxon>Dothideomycetidae</taxon>
        <taxon>Capnodiales</taxon>
        <taxon>Capnodiaceae</taxon>
        <taxon>Polychaeton</taxon>
    </lineage>
</organism>
<keyword evidence="1" id="KW-0695">RNA-directed DNA polymerase</keyword>
<dbReference type="Proteomes" id="UP000799441">
    <property type="component" value="Unassembled WGS sequence"/>
</dbReference>
<comment type="similarity">
    <text evidence="1">Belongs to the reverse transcriptase family. Telomerase subfamily.</text>
</comment>
<evidence type="ECO:0000256" key="2">
    <source>
        <dbReference type="SAM" id="MobiDB-lite"/>
    </source>
</evidence>
<dbReference type="InterPro" id="IPR003545">
    <property type="entry name" value="Telomerase_RT"/>
</dbReference>
<keyword evidence="1" id="KW-0539">Nucleus</keyword>
<comment type="catalytic activity">
    <reaction evidence="1">
        <text>DNA(n) + a 2'-deoxyribonucleoside 5'-triphosphate = DNA(n+1) + diphosphate</text>
        <dbReference type="Rhea" id="RHEA:22508"/>
        <dbReference type="Rhea" id="RHEA-COMP:17339"/>
        <dbReference type="Rhea" id="RHEA-COMP:17340"/>
        <dbReference type="ChEBI" id="CHEBI:33019"/>
        <dbReference type="ChEBI" id="CHEBI:61560"/>
        <dbReference type="ChEBI" id="CHEBI:173112"/>
        <dbReference type="EC" id="2.7.7.49"/>
    </reaction>
</comment>
<dbReference type="EC" id="2.7.7.49" evidence="1"/>
<comment type="caution">
    <text evidence="3">The sequence shown here is derived from an EMBL/GenBank/DDBJ whole genome shotgun (WGS) entry which is preliminary data.</text>
</comment>
<dbReference type="GO" id="GO:0007004">
    <property type="term" value="P:telomere maintenance via telomerase"/>
    <property type="evidence" value="ECO:0007669"/>
    <property type="project" value="TreeGrafter"/>
</dbReference>
<keyword evidence="1" id="KW-0808">Transferase</keyword>
<name>A0A9P4QH24_9PEZI</name>
<keyword evidence="1" id="KW-0548">Nucleotidyltransferase</keyword>
<evidence type="ECO:0000313" key="4">
    <source>
        <dbReference type="Proteomes" id="UP000799441"/>
    </source>
</evidence>
<dbReference type="GO" id="GO:0003720">
    <property type="term" value="F:telomerase activity"/>
    <property type="evidence" value="ECO:0007669"/>
    <property type="project" value="InterPro"/>
</dbReference>
<keyword evidence="1" id="KW-0158">Chromosome</keyword>
<dbReference type="GO" id="GO:0000333">
    <property type="term" value="C:telomerase catalytic core complex"/>
    <property type="evidence" value="ECO:0007669"/>
    <property type="project" value="TreeGrafter"/>
</dbReference>
<dbReference type="OrthoDB" id="289721at2759"/>
<dbReference type="AlphaFoldDB" id="A0A9P4QH24"/>
<feature type="compositionally biased region" description="Basic and acidic residues" evidence="2">
    <location>
        <begin position="13"/>
        <end position="22"/>
    </location>
</feature>
<dbReference type="GO" id="GO:0070034">
    <property type="term" value="F:telomerase RNA binding"/>
    <property type="evidence" value="ECO:0007669"/>
    <property type="project" value="TreeGrafter"/>
</dbReference>
<sequence length="359" mass="40793">MKRKRRSRPLANDSKRQKLEDPAHPRIVTALLRKHYTSVQTLREYLVSHLYQKSRRRANKLKYLGTEANLDRFSLANADVVHLLDSTLVGTFDRPSLLESTEDLDGSLTLFTQQITATSTSHHSSVAKLTQAEIVDFTIWSIFRGSRGVRTPNHLLCYGYQSNAAGASRGISLAAAPGIPGIFRAQDNGNVETLKSHPWTCLYDILAMDADRLIHSLLTVTSVFVPVVGGKGFRQLSGIPLTEVTPLPYEPSTADGEACVMRKWQRNIMPSEGNPSSYRKPSAIRFPRHRMLYARPERYRDSDIRLGLPRKHVLERIKDVTDRDQTIHIMKYVFPHLMDSVTVEYSRMQGQSFYRKTLQ</sequence>
<dbReference type="GO" id="GO:0042162">
    <property type="term" value="F:telomeric DNA binding"/>
    <property type="evidence" value="ECO:0007669"/>
    <property type="project" value="TreeGrafter"/>
</dbReference>
<evidence type="ECO:0000313" key="3">
    <source>
        <dbReference type="EMBL" id="KAF2725423.1"/>
    </source>
</evidence>
<dbReference type="PANTHER" id="PTHR12066">
    <property type="entry name" value="TELOMERASE REVERSE TRANSCRIPTASE"/>
    <property type="match status" value="1"/>
</dbReference>
<dbReference type="GO" id="GO:0000781">
    <property type="term" value="C:chromosome, telomeric region"/>
    <property type="evidence" value="ECO:0007669"/>
    <property type="project" value="UniProtKB-SubCell"/>
</dbReference>